<dbReference type="PANTHER" id="PTHR46880:SF5">
    <property type="entry name" value="DUF4371 DOMAIN-CONTAINING PROTEIN"/>
    <property type="match status" value="1"/>
</dbReference>
<organism evidence="2 3">
    <name type="scientific">Ilyodon furcidens</name>
    <name type="common">goldbreast splitfin</name>
    <dbReference type="NCBI Taxonomy" id="33524"/>
    <lineage>
        <taxon>Eukaryota</taxon>
        <taxon>Metazoa</taxon>
        <taxon>Chordata</taxon>
        <taxon>Craniata</taxon>
        <taxon>Vertebrata</taxon>
        <taxon>Euteleostomi</taxon>
        <taxon>Actinopterygii</taxon>
        <taxon>Neopterygii</taxon>
        <taxon>Teleostei</taxon>
        <taxon>Neoteleostei</taxon>
        <taxon>Acanthomorphata</taxon>
        <taxon>Ovalentaria</taxon>
        <taxon>Atherinomorphae</taxon>
        <taxon>Cyprinodontiformes</taxon>
        <taxon>Goodeidae</taxon>
        <taxon>Ilyodon</taxon>
    </lineage>
</organism>
<comment type="caution">
    <text evidence="2">The sequence shown here is derived from an EMBL/GenBank/DDBJ whole genome shotgun (WGS) entry which is preliminary data.</text>
</comment>
<proteinExistence type="predicted"/>
<keyword evidence="3" id="KW-1185">Reference proteome</keyword>
<evidence type="ECO:0000313" key="2">
    <source>
        <dbReference type="EMBL" id="MEQ2234363.1"/>
    </source>
</evidence>
<name>A0ABV0TN82_9TELE</name>
<dbReference type="EMBL" id="JAHRIQ010039516">
    <property type="protein sequence ID" value="MEQ2234363.1"/>
    <property type="molecule type" value="Genomic_DNA"/>
</dbReference>
<accession>A0ABV0TN82</accession>
<reference evidence="2 3" key="1">
    <citation type="submission" date="2021-06" db="EMBL/GenBank/DDBJ databases">
        <authorList>
            <person name="Palmer J.M."/>
        </authorList>
    </citation>
    <scope>NUCLEOTIDE SEQUENCE [LARGE SCALE GENOMIC DNA]</scope>
    <source>
        <strain evidence="3">if_2019</strain>
        <tissue evidence="2">Muscle</tissue>
    </source>
</reference>
<dbReference type="PANTHER" id="PTHR46880">
    <property type="entry name" value="RAS-ASSOCIATING DOMAIN-CONTAINING PROTEIN"/>
    <property type="match status" value="1"/>
</dbReference>
<gene>
    <name evidence="2" type="ORF">ILYODFUR_031120</name>
</gene>
<dbReference type="Proteomes" id="UP001482620">
    <property type="component" value="Unassembled WGS sequence"/>
</dbReference>
<evidence type="ECO:0000259" key="1">
    <source>
        <dbReference type="Pfam" id="PF14291"/>
    </source>
</evidence>
<feature type="domain" description="DUF4371" evidence="1">
    <location>
        <begin position="2"/>
        <end position="106"/>
    </location>
</feature>
<dbReference type="Pfam" id="PF14291">
    <property type="entry name" value="DUF4371"/>
    <property type="match status" value="1"/>
</dbReference>
<sequence length="110" mass="11853">MVKVLSDELCQQIFPGMQNNPYFSILSDKTADVAVRRQLITFGCYLNDKHEVVTSFLGIWDIPNSTAVTIVKAIKGFLGSIVDVDMTKMAGYGSDGASVMVGNTNGVSVT</sequence>
<evidence type="ECO:0000313" key="3">
    <source>
        <dbReference type="Proteomes" id="UP001482620"/>
    </source>
</evidence>
<dbReference type="InterPro" id="IPR025398">
    <property type="entry name" value="DUF4371"/>
</dbReference>
<protein>
    <recommendedName>
        <fullName evidence="1">DUF4371 domain-containing protein</fullName>
    </recommendedName>
</protein>